<dbReference type="InterPro" id="IPR005467">
    <property type="entry name" value="His_kinase_dom"/>
</dbReference>
<protein>
    <recommendedName>
        <fullName evidence="2">histidine kinase</fullName>
        <ecNumber evidence="2">2.7.13.3</ecNumber>
    </recommendedName>
</protein>
<dbReference type="PROSITE" id="PS50113">
    <property type="entry name" value="PAC"/>
    <property type="match status" value="1"/>
</dbReference>
<dbReference type="EMBL" id="LOPW02000018">
    <property type="protein sequence ID" value="POG54231.1"/>
    <property type="molecule type" value="Genomic_DNA"/>
</dbReference>
<comment type="catalytic activity">
    <reaction evidence="1">
        <text>ATP + protein L-histidine = ADP + protein N-phospho-L-histidine.</text>
        <dbReference type="EC" id="2.7.13.3"/>
    </reaction>
</comment>
<comment type="caution">
    <text evidence="10">The sequence shown here is derived from an EMBL/GenBank/DDBJ whole genome shotgun (WGS) entry which is preliminary data.</text>
</comment>
<keyword evidence="5 10" id="KW-0418">Kinase</keyword>
<keyword evidence="6" id="KW-0902">Two-component regulatory system</keyword>
<feature type="domain" description="PAC" evidence="9">
    <location>
        <begin position="88"/>
        <end position="138"/>
    </location>
</feature>
<dbReference type="PANTHER" id="PTHR43711">
    <property type="entry name" value="TWO-COMPONENT HISTIDINE KINASE"/>
    <property type="match status" value="1"/>
</dbReference>
<dbReference type="PRINTS" id="PR00344">
    <property type="entry name" value="BCTRLSENSOR"/>
</dbReference>
<dbReference type="InterPro" id="IPR035965">
    <property type="entry name" value="PAS-like_dom_sf"/>
</dbReference>
<dbReference type="SUPFAM" id="SSF55785">
    <property type="entry name" value="PYP-like sensor domain (PAS domain)"/>
    <property type="match status" value="1"/>
</dbReference>
<reference evidence="10" key="1">
    <citation type="submission" date="2017-08" db="EMBL/GenBank/DDBJ databases">
        <title>Haloferax marisrubri sp. nov., isolated from the Discovery deep brine-seawater interface in the Red Sea.</title>
        <authorList>
            <person name="Zhang G."/>
            <person name="Stingl U."/>
        </authorList>
    </citation>
    <scope>NUCLEOTIDE SEQUENCE [LARGE SCALE GENOMIC DNA]</scope>
    <source>
        <strain evidence="10">SB3</strain>
    </source>
</reference>
<keyword evidence="4" id="KW-0808">Transferase</keyword>
<dbReference type="Proteomes" id="UP000053621">
    <property type="component" value="Unassembled WGS sequence"/>
</dbReference>
<dbReference type="InterPro" id="IPR036097">
    <property type="entry name" value="HisK_dim/P_sf"/>
</dbReference>
<evidence type="ECO:0000256" key="1">
    <source>
        <dbReference type="ARBA" id="ARBA00000085"/>
    </source>
</evidence>
<gene>
    <name evidence="10" type="ORF">AUR65_016410</name>
</gene>
<dbReference type="NCBIfam" id="TIGR00229">
    <property type="entry name" value="sensory_box"/>
    <property type="match status" value="1"/>
</dbReference>
<dbReference type="InterPro" id="IPR003594">
    <property type="entry name" value="HATPase_dom"/>
</dbReference>
<dbReference type="CDD" id="cd00082">
    <property type="entry name" value="HisKA"/>
    <property type="match status" value="1"/>
</dbReference>
<dbReference type="Gene3D" id="3.30.565.10">
    <property type="entry name" value="Histidine kinase-like ATPase, C-terminal domain"/>
    <property type="match status" value="1"/>
</dbReference>
<evidence type="ECO:0000259" key="9">
    <source>
        <dbReference type="PROSITE" id="PS50113"/>
    </source>
</evidence>
<dbReference type="Pfam" id="PF02518">
    <property type="entry name" value="HATPase_c"/>
    <property type="match status" value="1"/>
</dbReference>
<dbReference type="SMART" id="SM00091">
    <property type="entry name" value="PAS"/>
    <property type="match status" value="1"/>
</dbReference>
<dbReference type="Gene3D" id="1.10.287.130">
    <property type="match status" value="1"/>
</dbReference>
<dbReference type="AlphaFoldDB" id="A0A2P4NMA5"/>
<dbReference type="InterPro" id="IPR036890">
    <property type="entry name" value="HATPase_C_sf"/>
</dbReference>
<evidence type="ECO:0000313" key="11">
    <source>
        <dbReference type="Proteomes" id="UP000053621"/>
    </source>
</evidence>
<evidence type="ECO:0000259" key="7">
    <source>
        <dbReference type="PROSITE" id="PS50109"/>
    </source>
</evidence>
<dbReference type="CDD" id="cd00130">
    <property type="entry name" value="PAS"/>
    <property type="match status" value="1"/>
</dbReference>
<dbReference type="PROSITE" id="PS50112">
    <property type="entry name" value="PAS"/>
    <property type="match status" value="1"/>
</dbReference>
<dbReference type="Pfam" id="PF00512">
    <property type="entry name" value="HisKA"/>
    <property type="match status" value="1"/>
</dbReference>
<dbReference type="GO" id="GO:0000155">
    <property type="term" value="F:phosphorelay sensor kinase activity"/>
    <property type="evidence" value="ECO:0007669"/>
    <property type="project" value="InterPro"/>
</dbReference>
<organism evidence="10 11">
    <name type="scientific">Haloferax marisrubri</name>
    <dbReference type="NCBI Taxonomy" id="1544719"/>
    <lineage>
        <taxon>Archaea</taxon>
        <taxon>Methanobacteriati</taxon>
        <taxon>Methanobacteriota</taxon>
        <taxon>Stenosarchaea group</taxon>
        <taxon>Halobacteria</taxon>
        <taxon>Halobacteriales</taxon>
        <taxon>Haloferacaceae</taxon>
        <taxon>Haloferax</taxon>
    </lineage>
</organism>
<dbReference type="Gene3D" id="3.30.450.20">
    <property type="entry name" value="PAS domain"/>
    <property type="match status" value="1"/>
</dbReference>
<keyword evidence="11" id="KW-1185">Reference proteome</keyword>
<dbReference type="SUPFAM" id="SSF55874">
    <property type="entry name" value="ATPase domain of HSP90 chaperone/DNA topoisomerase II/histidine kinase"/>
    <property type="match status" value="1"/>
</dbReference>
<dbReference type="EC" id="2.7.13.3" evidence="2"/>
<dbReference type="InterPro" id="IPR000700">
    <property type="entry name" value="PAS-assoc_C"/>
</dbReference>
<dbReference type="SUPFAM" id="SSF47384">
    <property type="entry name" value="Homodimeric domain of signal transducing histidine kinase"/>
    <property type="match status" value="1"/>
</dbReference>
<dbReference type="SMART" id="SM00387">
    <property type="entry name" value="HATPase_c"/>
    <property type="match status" value="1"/>
</dbReference>
<dbReference type="SMART" id="SM00388">
    <property type="entry name" value="HisKA"/>
    <property type="match status" value="1"/>
</dbReference>
<dbReference type="PROSITE" id="PS50109">
    <property type="entry name" value="HIS_KIN"/>
    <property type="match status" value="1"/>
</dbReference>
<sequence>MNGPPPSPTSADDFYQTLVENAAEGMLTIDSDSNIVYANPAVEDILGYAPTELIGSSKMKIIPERLEPVHAAALASYVATGERNINWDGIELPALHKDGHEVPTLISLHEHEHNGEQYFTGIIRDITEQRQRESQLQAQKDRLNEFADILTHDIRNPLSIAYGYTEIAHEQSESPELERVLASLARIDDLVSDILALSKRGEVVGETESVDICECLHASWSSVETQQATLQLEDELGVIAADKSRFQELLENLFRNAVDHAGAGATVTVGSLPDDTGLYLEDDGPGIAEPIRSEIFNHGYSTTADGTGYGLSIVSQIVEGHGWEIAVTTGSEGGARFEITW</sequence>
<keyword evidence="3" id="KW-0597">Phosphoprotein</keyword>
<dbReference type="InterPro" id="IPR000014">
    <property type="entry name" value="PAS"/>
</dbReference>
<feature type="domain" description="Histidine kinase" evidence="7">
    <location>
        <begin position="149"/>
        <end position="341"/>
    </location>
</feature>
<dbReference type="RefSeq" id="WP_058567898.1">
    <property type="nucleotide sequence ID" value="NZ_LOPW02000018.1"/>
</dbReference>
<proteinExistence type="predicted"/>
<evidence type="ECO:0000256" key="3">
    <source>
        <dbReference type="ARBA" id="ARBA00022553"/>
    </source>
</evidence>
<dbReference type="PANTHER" id="PTHR43711:SF1">
    <property type="entry name" value="HISTIDINE KINASE 1"/>
    <property type="match status" value="1"/>
</dbReference>
<dbReference type="Pfam" id="PF13426">
    <property type="entry name" value="PAS_9"/>
    <property type="match status" value="1"/>
</dbReference>
<evidence type="ECO:0000259" key="8">
    <source>
        <dbReference type="PROSITE" id="PS50112"/>
    </source>
</evidence>
<dbReference type="InterPro" id="IPR003661">
    <property type="entry name" value="HisK_dim/P_dom"/>
</dbReference>
<evidence type="ECO:0000256" key="6">
    <source>
        <dbReference type="ARBA" id="ARBA00023012"/>
    </source>
</evidence>
<feature type="domain" description="PAS" evidence="8">
    <location>
        <begin position="11"/>
        <end position="68"/>
    </location>
</feature>
<name>A0A2P4NMA5_9EURY</name>
<accession>A0A2P4NMA5</accession>
<evidence type="ECO:0000256" key="4">
    <source>
        <dbReference type="ARBA" id="ARBA00022679"/>
    </source>
</evidence>
<evidence type="ECO:0000313" key="10">
    <source>
        <dbReference type="EMBL" id="POG54231.1"/>
    </source>
</evidence>
<dbReference type="InterPro" id="IPR004358">
    <property type="entry name" value="Sig_transdc_His_kin-like_C"/>
</dbReference>
<dbReference type="InterPro" id="IPR050736">
    <property type="entry name" value="Sensor_HK_Regulatory"/>
</dbReference>
<evidence type="ECO:0000256" key="2">
    <source>
        <dbReference type="ARBA" id="ARBA00012438"/>
    </source>
</evidence>
<evidence type="ECO:0000256" key="5">
    <source>
        <dbReference type="ARBA" id="ARBA00022777"/>
    </source>
</evidence>